<dbReference type="EMBL" id="JAYKXN010000004">
    <property type="protein sequence ID" value="KAK7293536.1"/>
    <property type="molecule type" value="Genomic_DNA"/>
</dbReference>
<dbReference type="Proteomes" id="UP001359559">
    <property type="component" value="Unassembled WGS sequence"/>
</dbReference>
<gene>
    <name evidence="2" type="ORF">RJT34_16404</name>
</gene>
<evidence type="ECO:0000313" key="2">
    <source>
        <dbReference type="EMBL" id="KAK7293536.1"/>
    </source>
</evidence>
<evidence type="ECO:0000256" key="1">
    <source>
        <dbReference type="SAM" id="MobiDB-lite"/>
    </source>
</evidence>
<dbReference type="AlphaFoldDB" id="A0AAN9J8M2"/>
<feature type="region of interest" description="Disordered" evidence="1">
    <location>
        <begin position="23"/>
        <end position="48"/>
    </location>
</feature>
<evidence type="ECO:0000313" key="3">
    <source>
        <dbReference type="Proteomes" id="UP001359559"/>
    </source>
</evidence>
<protein>
    <submittedName>
        <fullName evidence="2">Uncharacterized protein</fullName>
    </submittedName>
</protein>
<organism evidence="2 3">
    <name type="scientific">Clitoria ternatea</name>
    <name type="common">Butterfly pea</name>
    <dbReference type="NCBI Taxonomy" id="43366"/>
    <lineage>
        <taxon>Eukaryota</taxon>
        <taxon>Viridiplantae</taxon>
        <taxon>Streptophyta</taxon>
        <taxon>Embryophyta</taxon>
        <taxon>Tracheophyta</taxon>
        <taxon>Spermatophyta</taxon>
        <taxon>Magnoliopsida</taxon>
        <taxon>eudicotyledons</taxon>
        <taxon>Gunneridae</taxon>
        <taxon>Pentapetalae</taxon>
        <taxon>rosids</taxon>
        <taxon>fabids</taxon>
        <taxon>Fabales</taxon>
        <taxon>Fabaceae</taxon>
        <taxon>Papilionoideae</taxon>
        <taxon>50 kb inversion clade</taxon>
        <taxon>NPAAA clade</taxon>
        <taxon>indigoferoid/millettioid clade</taxon>
        <taxon>Phaseoleae</taxon>
        <taxon>Clitoria</taxon>
    </lineage>
</organism>
<comment type="caution">
    <text evidence="2">The sequence shown here is derived from an EMBL/GenBank/DDBJ whole genome shotgun (WGS) entry which is preliminary data.</text>
</comment>
<accession>A0AAN9J8M2</accession>
<sequence length="118" mass="13254">MSSVSFHISFITYKIRRASEAEVGEKKDSEAKVGEKKDSEAEVGEKKDRVIHDLNATKGVWEEVNGEPTRVIRFQEPMANGVVKWSNLDLLISQTPKFRVEVGDKVNSQGNCKAVKVY</sequence>
<proteinExistence type="predicted"/>
<name>A0AAN9J8M2_CLITE</name>
<reference evidence="2 3" key="1">
    <citation type="submission" date="2024-01" db="EMBL/GenBank/DDBJ databases">
        <title>The genomes of 5 underutilized Papilionoideae crops provide insights into root nodulation and disease resistance.</title>
        <authorList>
            <person name="Yuan L."/>
        </authorList>
    </citation>
    <scope>NUCLEOTIDE SEQUENCE [LARGE SCALE GENOMIC DNA]</scope>
    <source>
        <strain evidence="2">LY-2023</strain>
        <tissue evidence="2">Leaf</tissue>
    </source>
</reference>
<keyword evidence="3" id="KW-1185">Reference proteome</keyword>